<keyword evidence="3" id="KW-1185">Reference proteome</keyword>
<evidence type="ECO:0000256" key="1">
    <source>
        <dbReference type="SAM" id="Phobius"/>
    </source>
</evidence>
<keyword evidence="1" id="KW-0472">Membrane</keyword>
<evidence type="ECO:0008006" key="4">
    <source>
        <dbReference type="Google" id="ProtNLM"/>
    </source>
</evidence>
<evidence type="ECO:0000313" key="2">
    <source>
        <dbReference type="EMBL" id="GAA4850216.1"/>
    </source>
</evidence>
<keyword evidence="1" id="KW-0812">Transmembrane</keyword>
<evidence type="ECO:0000313" key="3">
    <source>
        <dbReference type="Proteomes" id="UP001501752"/>
    </source>
</evidence>
<feature type="transmembrane region" description="Helical" evidence="1">
    <location>
        <begin position="150"/>
        <end position="169"/>
    </location>
</feature>
<organism evidence="2 3">
    <name type="scientific">Kitasatospora terrestris</name>
    <dbReference type="NCBI Taxonomy" id="258051"/>
    <lineage>
        <taxon>Bacteria</taxon>
        <taxon>Bacillati</taxon>
        <taxon>Actinomycetota</taxon>
        <taxon>Actinomycetes</taxon>
        <taxon>Kitasatosporales</taxon>
        <taxon>Streptomycetaceae</taxon>
        <taxon>Kitasatospora</taxon>
    </lineage>
</organism>
<reference evidence="3" key="1">
    <citation type="journal article" date="2019" name="Int. J. Syst. Evol. Microbiol.">
        <title>The Global Catalogue of Microorganisms (GCM) 10K type strain sequencing project: providing services to taxonomists for standard genome sequencing and annotation.</title>
        <authorList>
            <consortium name="The Broad Institute Genomics Platform"/>
            <consortium name="The Broad Institute Genome Sequencing Center for Infectious Disease"/>
            <person name="Wu L."/>
            <person name="Ma J."/>
        </authorList>
    </citation>
    <scope>NUCLEOTIDE SEQUENCE [LARGE SCALE GENOMIC DNA]</scope>
    <source>
        <strain evidence="3">JCM 13006</strain>
    </source>
</reference>
<protein>
    <recommendedName>
        <fullName evidence="4">DUF2812 domain-containing protein</fullName>
    </recommendedName>
</protein>
<keyword evidence="1" id="KW-1133">Transmembrane helix</keyword>
<comment type="caution">
    <text evidence="2">The sequence shown here is derived from an EMBL/GenBank/DDBJ whole genome shotgun (WGS) entry which is preliminary data.</text>
</comment>
<dbReference type="EMBL" id="BAABIS010000001">
    <property type="protein sequence ID" value="GAA4850216.1"/>
    <property type="molecule type" value="Genomic_DNA"/>
</dbReference>
<proteinExistence type="predicted"/>
<name>A0ABP9DLL5_9ACTN</name>
<accession>A0ABP9DLL5</accession>
<gene>
    <name evidence="2" type="ORF">GCM10023235_28950</name>
</gene>
<dbReference type="Proteomes" id="UP001501752">
    <property type="component" value="Unassembled WGS sequence"/>
</dbReference>
<feature type="transmembrane region" description="Helical" evidence="1">
    <location>
        <begin position="125"/>
        <end position="144"/>
    </location>
</feature>
<sequence>MDLNTYAQHFDGRPEVSFRTDEQLTTTAVWLAHLHGYAFKTVSADHVGHDLTFVRDTRPEAGRRLAWLRDPVSDPDCPVPVARVQAPYGWTPPGWPAHSAVTVPPELLPGLASLVRHEQIRNNPVATWIALLLPFLAVPLCWPYDTTRAVAVQLGVTAFVGVVFGLRSLSAAASRKKALAARRIWAADPA</sequence>
<dbReference type="RefSeq" id="WP_345697238.1">
    <property type="nucleotide sequence ID" value="NZ_BAABIS010000001.1"/>
</dbReference>